<dbReference type="GO" id="GO:0030295">
    <property type="term" value="F:protein kinase activator activity"/>
    <property type="evidence" value="ECO:0007669"/>
    <property type="project" value="TreeGrafter"/>
</dbReference>
<protein>
    <recommendedName>
        <fullName evidence="2 6">Autophagy-related protein 17</fullName>
    </recommendedName>
</protein>
<dbReference type="AlphaFoldDB" id="A0A068RPK4"/>
<dbReference type="GO" id="GO:1990316">
    <property type="term" value="C:Atg1/ULK1 kinase complex"/>
    <property type="evidence" value="ECO:0007669"/>
    <property type="project" value="TreeGrafter"/>
</dbReference>
<keyword evidence="3 6" id="KW-0963">Cytoplasm</keyword>
<dbReference type="VEuPathDB" id="FungiDB:LCOR_02592.1"/>
<dbReference type="GO" id="GO:0034727">
    <property type="term" value="P:piecemeal microautophagy of the nucleus"/>
    <property type="evidence" value="ECO:0007669"/>
    <property type="project" value="TreeGrafter"/>
</dbReference>
<accession>A0A068RPK4</accession>
<dbReference type="GO" id="GO:0034045">
    <property type="term" value="C:phagophore assembly site membrane"/>
    <property type="evidence" value="ECO:0007669"/>
    <property type="project" value="UniProtKB-SubCell"/>
</dbReference>
<dbReference type="GO" id="GO:0000422">
    <property type="term" value="P:autophagy of mitochondrion"/>
    <property type="evidence" value="ECO:0007669"/>
    <property type="project" value="TreeGrafter"/>
</dbReference>
<dbReference type="STRING" id="1263082.A0A068RPK4"/>
<evidence type="ECO:0000259" key="8">
    <source>
        <dbReference type="Pfam" id="PF04108"/>
    </source>
</evidence>
<evidence type="ECO:0000256" key="4">
    <source>
        <dbReference type="ARBA" id="ARBA00023006"/>
    </source>
</evidence>
<evidence type="ECO:0000256" key="6">
    <source>
        <dbReference type="RuleBase" id="RU368080"/>
    </source>
</evidence>
<evidence type="ECO:0000313" key="10">
    <source>
        <dbReference type="Proteomes" id="UP000027586"/>
    </source>
</evidence>
<keyword evidence="5" id="KW-0472">Membrane</keyword>
<dbReference type="Pfam" id="PF04108">
    <property type="entry name" value="ATG17_like"/>
    <property type="match status" value="1"/>
</dbReference>
<keyword evidence="10" id="KW-1185">Reference proteome</keyword>
<dbReference type="PANTHER" id="PTHR28005">
    <property type="entry name" value="AUTOPHAGY-RELATED PROTEIN 17"/>
    <property type="match status" value="1"/>
</dbReference>
<dbReference type="InterPro" id="IPR045326">
    <property type="entry name" value="ATG17-like_dom"/>
</dbReference>
<evidence type="ECO:0000256" key="7">
    <source>
        <dbReference type="SAM" id="Coils"/>
    </source>
</evidence>
<dbReference type="GO" id="GO:0000045">
    <property type="term" value="P:autophagosome assembly"/>
    <property type="evidence" value="ECO:0007669"/>
    <property type="project" value="TreeGrafter"/>
</dbReference>
<organism evidence="9 10">
    <name type="scientific">Lichtheimia corymbifera JMRC:FSU:9682</name>
    <dbReference type="NCBI Taxonomy" id="1263082"/>
    <lineage>
        <taxon>Eukaryota</taxon>
        <taxon>Fungi</taxon>
        <taxon>Fungi incertae sedis</taxon>
        <taxon>Mucoromycota</taxon>
        <taxon>Mucoromycotina</taxon>
        <taxon>Mucoromycetes</taxon>
        <taxon>Mucorales</taxon>
        <taxon>Lichtheimiaceae</taxon>
        <taxon>Lichtheimia</taxon>
    </lineage>
</organism>
<evidence type="ECO:0000256" key="1">
    <source>
        <dbReference type="ARBA" id="ARBA00006259"/>
    </source>
</evidence>
<dbReference type="OrthoDB" id="1937984at2759"/>
<comment type="subcellular location">
    <subcellularLocation>
        <location evidence="6">Cytoplasm</location>
    </subcellularLocation>
    <subcellularLocation>
        <location evidence="6">Preautophagosomal structure membrane</location>
        <topology evidence="6">Peripheral membrane protein</topology>
    </subcellularLocation>
</comment>
<sequence>MEQELIELLLVAKKALSTGQAICAQANELSQESDRHVEIIERTWAKILFVRNHVLIQLSTLERIREFLSVKIDEVRSCIQDREENLAEVSLNLQNIFRVLKGCTIDPGIMAINTQQDDQRKQHATLFDYIDHQSVLDIQKQADDEIGDIENLYSSLMTTAKSLSVTISELASMQEAALSISLDKSASAFSDDKAQIQEITIAKMADILTSLTNHYIQLGEATRLYQSEPNAPLDISVLQKDHEQVPRILDDLRESLEIVESISEEIRVRMQVYLSVQDELLKVLAHQEKFSTPGGQADTICDKMVNAEAEMKTHEQKLAAYFKELTSLAEWYQVYAASYSHLVLEIERRKKATERQEELVKELTQSFEDAYNDEYQERRRWFAQHGSFLPEGLCQFMTDPPSRLYVHIDEQSRRLPDLSPSTVKKALADIHDRSTTTS</sequence>
<comment type="function">
    <text evidence="6">Autophagy-specific protein that functions in response to autophagy-inducing signals as a scaffold to recruit other ATG proteins to organize preautophagosomal structure (PAS) formation. Modulates the timing and magnitude of the autophagy response, such as the size of the sequestering vesicles. Plays particularly a role in pexophagy and nucleophagy.</text>
</comment>
<name>A0A068RPK4_9FUNG</name>
<keyword evidence="4 6" id="KW-0072">Autophagy</keyword>
<comment type="caution">
    <text evidence="9">The sequence shown here is derived from an EMBL/GenBank/DDBJ whole genome shotgun (WGS) entry which is preliminary data.</text>
</comment>
<reference evidence="9" key="1">
    <citation type="submission" date="2013-08" db="EMBL/GenBank/DDBJ databases">
        <title>Gene expansion shapes genome architecture in the human pathogen Lichtheimia corymbifera: an evolutionary genomics analysis in the ancient terrestrial Mucorales (Mucoromycotina).</title>
        <authorList>
            <person name="Schwartze V.U."/>
            <person name="Winter S."/>
            <person name="Shelest E."/>
            <person name="Marcet-Houben M."/>
            <person name="Horn F."/>
            <person name="Wehner S."/>
            <person name="Hoffmann K."/>
            <person name="Riege K."/>
            <person name="Sammeth M."/>
            <person name="Nowrousian M."/>
            <person name="Valiante V."/>
            <person name="Linde J."/>
            <person name="Jacobsen I.D."/>
            <person name="Marz M."/>
            <person name="Brakhage A.A."/>
            <person name="Gabaldon T."/>
            <person name="Bocker S."/>
            <person name="Voigt K."/>
        </authorList>
    </citation>
    <scope>NUCLEOTIDE SEQUENCE [LARGE SCALE GENOMIC DNA]</scope>
    <source>
        <strain evidence="9">FSU 9682</strain>
    </source>
</reference>
<evidence type="ECO:0000256" key="3">
    <source>
        <dbReference type="ARBA" id="ARBA00022490"/>
    </source>
</evidence>
<evidence type="ECO:0000256" key="2">
    <source>
        <dbReference type="ARBA" id="ARBA00013806"/>
    </source>
</evidence>
<comment type="similarity">
    <text evidence="1 6">Belongs to the ATG17 family.</text>
</comment>
<evidence type="ECO:0000256" key="5">
    <source>
        <dbReference type="ARBA" id="ARBA00023136"/>
    </source>
</evidence>
<proteinExistence type="inferred from homology"/>
<dbReference type="EMBL" id="CBTN010000008">
    <property type="protein sequence ID" value="CDH50911.1"/>
    <property type="molecule type" value="Genomic_DNA"/>
</dbReference>
<keyword evidence="7" id="KW-0175">Coiled coil</keyword>
<dbReference type="Proteomes" id="UP000027586">
    <property type="component" value="Unassembled WGS sequence"/>
</dbReference>
<evidence type="ECO:0000313" key="9">
    <source>
        <dbReference type="EMBL" id="CDH50911.1"/>
    </source>
</evidence>
<dbReference type="GO" id="GO:0060090">
    <property type="term" value="F:molecular adaptor activity"/>
    <property type="evidence" value="ECO:0007669"/>
    <property type="project" value="TreeGrafter"/>
</dbReference>
<feature type="domain" description="Autophagy protein ATG17-like" evidence="8">
    <location>
        <begin position="15"/>
        <end position="389"/>
    </location>
</feature>
<gene>
    <name evidence="9" type="ORF">LCOR_02592.1</name>
</gene>
<feature type="coiled-coil region" evidence="7">
    <location>
        <begin position="297"/>
        <end position="324"/>
    </location>
</feature>
<dbReference type="InterPro" id="IPR007240">
    <property type="entry name" value="Atg17"/>
</dbReference>
<dbReference type="PANTHER" id="PTHR28005:SF1">
    <property type="entry name" value="AUTOPHAGY-RELATED PROTEIN 17"/>
    <property type="match status" value="1"/>
</dbReference>